<dbReference type="AlphaFoldDB" id="F4Q174"/>
<reference evidence="2" key="1">
    <citation type="journal article" date="2011" name="Genome Res.">
        <title>Phylogeny-wide analysis of social amoeba genomes highlights ancient origins for complex intercellular communication.</title>
        <authorList>
            <person name="Heidel A.J."/>
            <person name="Lawal H.M."/>
            <person name="Felder M."/>
            <person name="Schilde C."/>
            <person name="Helps N.R."/>
            <person name="Tunggal B."/>
            <person name="Rivero F."/>
            <person name="John U."/>
            <person name="Schleicher M."/>
            <person name="Eichinger L."/>
            <person name="Platzer M."/>
            <person name="Noegel A.A."/>
            <person name="Schaap P."/>
            <person name="Gloeckner G."/>
        </authorList>
    </citation>
    <scope>NUCLEOTIDE SEQUENCE [LARGE SCALE GENOMIC DNA]</scope>
    <source>
        <strain evidence="2">SH3</strain>
    </source>
</reference>
<dbReference type="InterPro" id="IPR002110">
    <property type="entry name" value="Ankyrin_rpt"/>
</dbReference>
<accession>F4Q174</accession>
<dbReference type="EMBL" id="GL883018">
    <property type="protein sequence ID" value="EGG18575.1"/>
    <property type="molecule type" value="Genomic_DNA"/>
</dbReference>
<organism evidence="1 2">
    <name type="scientific">Cavenderia fasciculata</name>
    <name type="common">Slime mold</name>
    <name type="synonym">Dictyostelium fasciculatum</name>
    <dbReference type="NCBI Taxonomy" id="261658"/>
    <lineage>
        <taxon>Eukaryota</taxon>
        <taxon>Amoebozoa</taxon>
        <taxon>Evosea</taxon>
        <taxon>Eumycetozoa</taxon>
        <taxon>Dictyostelia</taxon>
        <taxon>Acytosteliales</taxon>
        <taxon>Cavenderiaceae</taxon>
        <taxon>Cavenderia</taxon>
    </lineage>
</organism>
<dbReference type="Gene3D" id="1.25.40.20">
    <property type="entry name" value="Ankyrin repeat-containing domain"/>
    <property type="match status" value="2"/>
</dbReference>
<dbReference type="PANTHER" id="PTHR46586">
    <property type="entry name" value="ANKYRIN REPEAT-CONTAINING PROTEIN"/>
    <property type="match status" value="1"/>
</dbReference>
<dbReference type="SMART" id="SM00248">
    <property type="entry name" value="ANK"/>
    <property type="match status" value="6"/>
</dbReference>
<sequence>MNRIDTNTTNTTTTTTTTFQTIIGVPYIRHVIFTAVQLKSNHHQLGSYYDDEASGGAKIGKDIVKIPHLSMISDYAMPWDFIKHYLPEKDKVLFKRRLYVISKYCSHPNATLSTLIHLLEWSPDYDPRLVPIKYYHQLALKVAGAGHRDILELLVTKYPDINLNGAVGAAARNGHLSTLELLKQYPQATCDRHIIDSIADTGPILPNLDVIIKYLHFNRSDAGCTYKAMNDAAYNGHLDIIKFLHENRSEGCSINAINYAAFSGHFSVVEWLHFNRSEGCTVSAMDNAARNGHFKIVQFLHDHRTEGCSTDAMDTSATLEITQFLHIHRSEGCTHKAMDISSERGLLNIVEWLHYNRSEGCTHRAMDMAISNGHFDIIKFLYHNRSERCSAKAMDNVKMEGGDCRQTIELVTFLIQNLQLEVTKQFMENAIRSGRLDIVQLIHERDPTSRIWSTFKPIDLACENNHFELVKWLHYNRTKEQDSSIKSMDSAAMCNNLEMLEFLHFNRSDGCSTAAMDRAASHGNIKMLEFLYNNCPERFSIDAINCAAANGRLDAVKYLHTVHQSQPPQCTLGALTIPLPRRYPNYDVIHYILSNKLIPLQLIQTNAQAILCNNHYGHSEQYYETIDLINHYYDNILNYLV</sequence>
<dbReference type="InterPro" id="IPR052050">
    <property type="entry name" value="SecEffector_AnkRepeat"/>
</dbReference>
<dbReference type="Proteomes" id="UP000007797">
    <property type="component" value="Unassembled WGS sequence"/>
</dbReference>
<evidence type="ECO:0000313" key="1">
    <source>
        <dbReference type="EMBL" id="EGG18575.1"/>
    </source>
</evidence>
<dbReference type="PANTHER" id="PTHR46586:SF3">
    <property type="entry name" value="ANKYRIN REPEAT-CONTAINING PROTEIN"/>
    <property type="match status" value="1"/>
</dbReference>
<dbReference type="InterPro" id="IPR036770">
    <property type="entry name" value="Ankyrin_rpt-contain_sf"/>
</dbReference>
<name>F4Q174_CACFS</name>
<evidence type="ECO:0008006" key="3">
    <source>
        <dbReference type="Google" id="ProtNLM"/>
    </source>
</evidence>
<proteinExistence type="predicted"/>
<dbReference type="OrthoDB" id="539213at2759"/>
<evidence type="ECO:0000313" key="2">
    <source>
        <dbReference type="Proteomes" id="UP000007797"/>
    </source>
</evidence>
<keyword evidence="2" id="KW-1185">Reference proteome</keyword>
<dbReference type="SUPFAM" id="SSF48403">
    <property type="entry name" value="Ankyrin repeat"/>
    <property type="match status" value="1"/>
</dbReference>
<dbReference type="Pfam" id="PF13637">
    <property type="entry name" value="Ank_4"/>
    <property type="match status" value="2"/>
</dbReference>
<gene>
    <name evidence="1" type="ORF">DFA_04069</name>
</gene>
<dbReference type="STRING" id="1054147.F4Q174"/>
<dbReference type="RefSeq" id="XP_004366479.1">
    <property type="nucleotide sequence ID" value="XM_004366422.1"/>
</dbReference>
<protein>
    <recommendedName>
        <fullName evidence="3">Ankyrin repeat-containing protein</fullName>
    </recommendedName>
</protein>
<dbReference type="GeneID" id="14870487"/>
<dbReference type="KEGG" id="dfa:DFA_04069"/>